<keyword evidence="2" id="KW-0285">Flavoprotein</keyword>
<dbReference type="GO" id="GO:0016491">
    <property type="term" value="F:oxidoreductase activity"/>
    <property type="evidence" value="ECO:0007669"/>
    <property type="project" value="UniProtKB-KW"/>
</dbReference>
<dbReference type="InterPro" id="IPR001041">
    <property type="entry name" value="2Fe-2S_ferredoxin-type"/>
</dbReference>
<dbReference type="EMBL" id="CP018153">
    <property type="protein sequence ID" value="APG60821.1"/>
    <property type="molecule type" value="Genomic_DNA"/>
</dbReference>
<dbReference type="InterPro" id="IPR001433">
    <property type="entry name" value="OxRdtase_FAD/NAD-bd"/>
</dbReference>
<dbReference type="SUPFAM" id="SSF54292">
    <property type="entry name" value="2Fe-2S ferredoxin-like"/>
    <property type="match status" value="1"/>
</dbReference>
<dbReference type="AlphaFoldDB" id="A0A1L3J6S9"/>
<dbReference type="InterPro" id="IPR039261">
    <property type="entry name" value="FNR_nucleotide-bd"/>
</dbReference>
<accession>A0A1L3J6S9</accession>
<dbReference type="Pfam" id="PF00175">
    <property type="entry name" value="NAD_binding_1"/>
    <property type="match status" value="1"/>
</dbReference>
<evidence type="ECO:0000256" key="1">
    <source>
        <dbReference type="ARBA" id="ARBA00001974"/>
    </source>
</evidence>
<feature type="domain" description="FAD-binding FR-type" evidence="10">
    <location>
        <begin position="2"/>
        <end position="106"/>
    </location>
</feature>
<dbReference type="PROSITE" id="PS51384">
    <property type="entry name" value="FAD_FR"/>
    <property type="match status" value="1"/>
</dbReference>
<keyword evidence="8" id="KW-0411">Iron-sulfur</keyword>
<dbReference type="GO" id="GO:0050660">
    <property type="term" value="F:flavin adenine dinucleotide binding"/>
    <property type="evidence" value="ECO:0007669"/>
    <property type="project" value="TreeGrafter"/>
</dbReference>
<keyword evidence="12" id="KW-1185">Reference proteome</keyword>
<dbReference type="RefSeq" id="WP_072553509.1">
    <property type="nucleotide sequence ID" value="NZ_CP018153.1"/>
</dbReference>
<dbReference type="InterPro" id="IPR006058">
    <property type="entry name" value="2Fe2S_fd_BS"/>
</dbReference>
<dbReference type="SUPFAM" id="SSF63380">
    <property type="entry name" value="Riboflavin synthase domain-like"/>
    <property type="match status" value="1"/>
</dbReference>
<evidence type="ECO:0000256" key="8">
    <source>
        <dbReference type="ARBA" id="ARBA00023014"/>
    </source>
</evidence>
<dbReference type="Gene3D" id="2.40.30.10">
    <property type="entry name" value="Translation factors"/>
    <property type="match status" value="1"/>
</dbReference>
<dbReference type="Pfam" id="PF00111">
    <property type="entry name" value="Fer2"/>
    <property type="match status" value="1"/>
</dbReference>
<evidence type="ECO:0000259" key="9">
    <source>
        <dbReference type="PROSITE" id="PS51085"/>
    </source>
</evidence>
<dbReference type="InterPro" id="IPR017927">
    <property type="entry name" value="FAD-bd_FR_type"/>
</dbReference>
<comment type="cofactor">
    <cofactor evidence="1">
        <name>FAD</name>
        <dbReference type="ChEBI" id="CHEBI:57692"/>
    </cofactor>
</comment>
<dbReference type="PRINTS" id="PR00406">
    <property type="entry name" value="CYTB5RDTASE"/>
</dbReference>
<dbReference type="OrthoDB" id="9789468at2"/>
<evidence type="ECO:0000256" key="2">
    <source>
        <dbReference type="ARBA" id="ARBA00022630"/>
    </source>
</evidence>
<dbReference type="PROSITE" id="PS51085">
    <property type="entry name" value="2FE2S_FER_2"/>
    <property type="match status" value="1"/>
</dbReference>
<keyword evidence="7" id="KW-0408">Iron</keyword>
<dbReference type="CDD" id="cd00207">
    <property type="entry name" value="fer2"/>
    <property type="match status" value="1"/>
</dbReference>
<dbReference type="KEGG" id="grl:LPB144_10570"/>
<dbReference type="Gene3D" id="3.40.50.80">
    <property type="entry name" value="Nucleotide-binding domain of ferredoxin-NADP reductase (FNR) module"/>
    <property type="match status" value="1"/>
</dbReference>
<dbReference type="STRING" id="1913577.LPB144_10570"/>
<sequence>MSKFYPLKIKEIIRETAQAVSLSFDIPEELKDEFSFSAGQYITIKTEAKGEEIRRAYSLCSAPGSEDFKVTVKEVEGGRFSVIANNKLTAGDVLEVHPPEGKFILEPSEEVKNYAAFAAGSGITPILSIIKTVLKEETHSKFVLTYGNKSVDDTIFFKELLELQSEFPHRLFVEFVYSRTREENAHFGRIETSTVNYIVKNKFREHPFDKFYLCGPEAMINHVSGVLKDNGVKDDQILFELFTSTSEEKEIQGDTDGNTAVTITVDDEEYSFSMDRSAVVLDIALENDIDVPYSCQGGICSSCMARITEGKAEMSKNQILTDDEIEEGFILTCQAHPTTPTLKVDFDDV</sequence>
<keyword evidence="4" id="KW-0479">Metal-binding</keyword>
<evidence type="ECO:0000313" key="11">
    <source>
        <dbReference type="EMBL" id="APG60821.1"/>
    </source>
</evidence>
<dbReference type="Pfam" id="PF00970">
    <property type="entry name" value="FAD_binding_6"/>
    <property type="match status" value="1"/>
</dbReference>
<dbReference type="PANTHER" id="PTHR47354">
    <property type="entry name" value="NADH OXIDOREDUCTASE HCR"/>
    <property type="match status" value="1"/>
</dbReference>
<evidence type="ECO:0000256" key="4">
    <source>
        <dbReference type="ARBA" id="ARBA00022723"/>
    </source>
</evidence>
<dbReference type="InterPro" id="IPR050415">
    <property type="entry name" value="MRET"/>
</dbReference>
<dbReference type="PANTHER" id="PTHR47354:SF8">
    <property type="entry name" value="1,2-PHENYLACETYL-COA EPOXIDASE, SUBUNIT E"/>
    <property type="match status" value="1"/>
</dbReference>
<dbReference type="CDD" id="cd06214">
    <property type="entry name" value="PA_degradation_oxidoreductase_like"/>
    <property type="match status" value="1"/>
</dbReference>
<dbReference type="GO" id="GO:0046872">
    <property type="term" value="F:metal ion binding"/>
    <property type="evidence" value="ECO:0007669"/>
    <property type="project" value="UniProtKB-KW"/>
</dbReference>
<dbReference type="InterPro" id="IPR036010">
    <property type="entry name" value="2Fe-2S_ferredoxin-like_sf"/>
</dbReference>
<keyword evidence="6" id="KW-0560">Oxidoreductase</keyword>
<evidence type="ECO:0000259" key="10">
    <source>
        <dbReference type="PROSITE" id="PS51384"/>
    </source>
</evidence>
<keyword evidence="5" id="KW-0274">FAD</keyword>
<evidence type="ECO:0000256" key="5">
    <source>
        <dbReference type="ARBA" id="ARBA00022827"/>
    </source>
</evidence>
<keyword evidence="3" id="KW-0001">2Fe-2S</keyword>
<dbReference type="PROSITE" id="PS00197">
    <property type="entry name" value="2FE2S_FER_1"/>
    <property type="match status" value="1"/>
</dbReference>
<dbReference type="Gene3D" id="3.10.20.30">
    <property type="match status" value="1"/>
</dbReference>
<evidence type="ECO:0000256" key="3">
    <source>
        <dbReference type="ARBA" id="ARBA00022714"/>
    </source>
</evidence>
<proteinExistence type="predicted"/>
<organism evidence="11 12">
    <name type="scientific">Christiangramia salexigens</name>
    <dbReference type="NCBI Taxonomy" id="1913577"/>
    <lineage>
        <taxon>Bacteria</taxon>
        <taxon>Pseudomonadati</taxon>
        <taxon>Bacteroidota</taxon>
        <taxon>Flavobacteriia</taxon>
        <taxon>Flavobacteriales</taxon>
        <taxon>Flavobacteriaceae</taxon>
        <taxon>Christiangramia</taxon>
    </lineage>
</organism>
<feature type="domain" description="2Fe-2S ferredoxin-type" evidence="9">
    <location>
        <begin position="259"/>
        <end position="349"/>
    </location>
</feature>
<protein>
    <submittedName>
        <fullName evidence="11">Flavodoxin reductase</fullName>
    </submittedName>
</protein>
<dbReference type="InterPro" id="IPR008333">
    <property type="entry name" value="Cbr1-like_FAD-bd_dom"/>
</dbReference>
<dbReference type="SUPFAM" id="SSF52343">
    <property type="entry name" value="Ferredoxin reductase-like, C-terminal NADP-linked domain"/>
    <property type="match status" value="1"/>
</dbReference>
<gene>
    <name evidence="11" type="ORF">LPB144_10570</name>
</gene>
<reference evidence="11 12" key="1">
    <citation type="submission" date="2016-11" db="EMBL/GenBank/DDBJ databases">
        <title>Gramella sp. LPB0144 isolated from marine environment.</title>
        <authorList>
            <person name="Kim E."/>
            <person name="Yi H."/>
        </authorList>
    </citation>
    <scope>NUCLEOTIDE SEQUENCE [LARGE SCALE GENOMIC DNA]</scope>
    <source>
        <strain evidence="11 12">LPB0144</strain>
    </source>
</reference>
<dbReference type="Proteomes" id="UP000182510">
    <property type="component" value="Chromosome"/>
</dbReference>
<evidence type="ECO:0000256" key="6">
    <source>
        <dbReference type="ARBA" id="ARBA00023002"/>
    </source>
</evidence>
<name>A0A1L3J6S9_9FLAO</name>
<dbReference type="GO" id="GO:0051537">
    <property type="term" value="F:2 iron, 2 sulfur cluster binding"/>
    <property type="evidence" value="ECO:0007669"/>
    <property type="project" value="UniProtKB-KW"/>
</dbReference>
<dbReference type="InterPro" id="IPR017938">
    <property type="entry name" value="Riboflavin_synthase-like_b-brl"/>
</dbReference>
<evidence type="ECO:0000313" key="12">
    <source>
        <dbReference type="Proteomes" id="UP000182510"/>
    </source>
</evidence>
<evidence type="ECO:0000256" key="7">
    <source>
        <dbReference type="ARBA" id="ARBA00023004"/>
    </source>
</evidence>
<dbReference type="InterPro" id="IPR012675">
    <property type="entry name" value="Beta-grasp_dom_sf"/>
</dbReference>